<dbReference type="PROSITE" id="PS00061">
    <property type="entry name" value="ADH_SHORT"/>
    <property type="match status" value="1"/>
</dbReference>
<comment type="similarity">
    <text evidence="1 3">Belongs to the short-chain dehydrogenases/reductases (SDR) family.</text>
</comment>
<organism evidence="4 5">
    <name type="scientific">Kutzneria viridogrisea</name>
    <dbReference type="NCBI Taxonomy" id="47990"/>
    <lineage>
        <taxon>Bacteria</taxon>
        <taxon>Bacillati</taxon>
        <taxon>Actinomycetota</taxon>
        <taxon>Actinomycetes</taxon>
        <taxon>Pseudonocardiales</taxon>
        <taxon>Pseudonocardiaceae</taxon>
        <taxon>Kutzneria</taxon>
    </lineage>
</organism>
<protein>
    <recommendedName>
        <fullName evidence="6">Short-chain dehydrogenase</fullName>
    </recommendedName>
</protein>
<evidence type="ECO:0000313" key="5">
    <source>
        <dbReference type="Proteomes" id="UP000517916"/>
    </source>
</evidence>
<accession>A0ABR6BUJ6</accession>
<evidence type="ECO:0000256" key="3">
    <source>
        <dbReference type="RuleBase" id="RU000363"/>
    </source>
</evidence>
<dbReference type="RefSeq" id="WP_182839769.1">
    <property type="nucleotide sequence ID" value="NZ_BAAABQ010000034.1"/>
</dbReference>
<dbReference type="NCBIfam" id="NF005878">
    <property type="entry name" value="PRK07825.1"/>
    <property type="match status" value="1"/>
</dbReference>
<dbReference type="SUPFAM" id="SSF51735">
    <property type="entry name" value="NAD(P)-binding Rossmann-fold domains"/>
    <property type="match status" value="1"/>
</dbReference>
<sequence>MSLFRRYPALRPADTVVAITGGARGIGLATARAFSRVGAKVAIGDLDGPAGIAALTELGRSARAFAVDVASRQSFADFLNQVSNELGPVDVLVNNAGIMPSGAFLAEVEAITRAQVRVNLLGPIHGMQLAVPGMVARGRGHVVNIASMAGKLPIPGLAVYCGTKFGVVGLSAAVRAELAGSGVSVSAVLPSAVRTELASGFDLGAGMPTVDPEDVAAAVVRTLRTRAAEVSVPGWVRPVGPLAALTPEPVLRLAHRLLNSGRALTPDTAARAAYVQRITEQAADR</sequence>
<dbReference type="Proteomes" id="UP000517916">
    <property type="component" value="Unassembled WGS sequence"/>
</dbReference>
<evidence type="ECO:0000256" key="2">
    <source>
        <dbReference type="ARBA" id="ARBA00023002"/>
    </source>
</evidence>
<dbReference type="PRINTS" id="PR00080">
    <property type="entry name" value="SDRFAMILY"/>
</dbReference>
<name>A0ABR6BUJ6_9PSEU</name>
<dbReference type="EMBL" id="JACJID010000006">
    <property type="protein sequence ID" value="MBA8930247.1"/>
    <property type="molecule type" value="Genomic_DNA"/>
</dbReference>
<proteinExistence type="inferred from homology"/>
<dbReference type="PANTHER" id="PTHR24322">
    <property type="entry name" value="PKSB"/>
    <property type="match status" value="1"/>
</dbReference>
<dbReference type="InterPro" id="IPR020904">
    <property type="entry name" value="Sc_DH/Rdtase_CS"/>
</dbReference>
<evidence type="ECO:0000256" key="1">
    <source>
        <dbReference type="ARBA" id="ARBA00006484"/>
    </source>
</evidence>
<dbReference type="InterPro" id="IPR002347">
    <property type="entry name" value="SDR_fam"/>
</dbReference>
<keyword evidence="5" id="KW-1185">Reference proteome</keyword>
<keyword evidence="2" id="KW-0560">Oxidoreductase</keyword>
<dbReference type="InterPro" id="IPR036291">
    <property type="entry name" value="NAD(P)-bd_dom_sf"/>
</dbReference>
<reference evidence="4 5" key="1">
    <citation type="submission" date="2020-08" db="EMBL/GenBank/DDBJ databases">
        <title>Genomic Encyclopedia of Archaeal and Bacterial Type Strains, Phase II (KMG-II): from individual species to whole genera.</title>
        <authorList>
            <person name="Goeker M."/>
        </authorList>
    </citation>
    <scope>NUCLEOTIDE SEQUENCE [LARGE SCALE GENOMIC DNA]</scope>
    <source>
        <strain evidence="4 5">DSM 43850</strain>
    </source>
</reference>
<dbReference type="CDD" id="cd05233">
    <property type="entry name" value="SDR_c"/>
    <property type="match status" value="1"/>
</dbReference>
<evidence type="ECO:0000313" key="4">
    <source>
        <dbReference type="EMBL" id="MBA8930247.1"/>
    </source>
</evidence>
<dbReference type="PANTHER" id="PTHR24322:SF736">
    <property type="entry name" value="RETINOL DEHYDROGENASE 10"/>
    <property type="match status" value="1"/>
</dbReference>
<gene>
    <name evidence="4" type="ORF">BC739_007480</name>
</gene>
<dbReference type="PRINTS" id="PR00081">
    <property type="entry name" value="GDHRDH"/>
</dbReference>
<dbReference type="Pfam" id="PF00106">
    <property type="entry name" value="adh_short"/>
    <property type="match status" value="1"/>
</dbReference>
<dbReference type="Gene3D" id="3.40.50.720">
    <property type="entry name" value="NAD(P)-binding Rossmann-like Domain"/>
    <property type="match status" value="1"/>
</dbReference>
<comment type="caution">
    <text evidence="4">The sequence shown here is derived from an EMBL/GenBank/DDBJ whole genome shotgun (WGS) entry which is preliminary data.</text>
</comment>
<evidence type="ECO:0008006" key="6">
    <source>
        <dbReference type="Google" id="ProtNLM"/>
    </source>
</evidence>